<dbReference type="SUPFAM" id="SSF63825">
    <property type="entry name" value="YWTD domain"/>
    <property type="match status" value="1"/>
</dbReference>
<name>A0A7X3JXW5_9BACL</name>
<evidence type="ECO:0000259" key="2">
    <source>
        <dbReference type="Pfam" id="PF16472"/>
    </source>
</evidence>
<dbReference type="Pfam" id="PF16472">
    <property type="entry name" value="DUF5050"/>
    <property type="match status" value="1"/>
</dbReference>
<dbReference type="AlphaFoldDB" id="A0A7X3JXW5"/>
<proteinExistence type="predicted"/>
<protein>
    <submittedName>
        <fullName evidence="3">DUF5050 domain-containing protein</fullName>
    </submittedName>
</protein>
<feature type="signal peptide" evidence="1">
    <location>
        <begin position="1"/>
        <end position="32"/>
    </location>
</feature>
<feature type="domain" description="Prolow-density lipoprotein receptor-related protein 1-like beta-propeller" evidence="2">
    <location>
        <begin position="345"/>
        <end position="512"/>
    </location>
</feature>
<sequence>MERMIGMRMKRFLLTVVSVCSISTVTMPIADAADEPEVKVTLPNFTVNLNGNIIDNEYREYPLLVYKDITYFPMTWYDSRLLGLEARWSPADGLNIVKKDVTASYRSYTKKVKNDNTYKATVPASVITINGSKVNNAKEEYPLLSFNNVTYFPLTWKYAHDHFGWDYKWDASTGLAITSENPPLRTVDLPAAAAHNQVALYKGYYYYTEVDDRTIQIYRAPEDAVSHKELVYEYEGDTAYGLSSNVSFQVENGELWFSYHVGGAIMGSDVYGKVNADGKGEVKHRGYLDFKKAAGGSLLIHQSVPPKGNNLSLVPEGLDDTAKSSLGDPKLIYGWHISSGSSQSLAPDHSTAIVNDDIYILASTYPAQSGGKLNRIHRINLRTNVTSEITTFPVEHFKVLQDKLYYVKEEDHFLYTSNLDGSDEKQLSDNPTANWYEEVGGNVYYTVRSEEEGRYRLYKAAADTDDIVVVWELLESVQVDKDTIIVQTAADKEYGVKLLDASGSLKMSIAGQASHVGVYDGSIVFVSAADQTIKRLELRK</sequence>
<gene>
    <name evidence="3" type="ORF">EDM21_02350</name>
</gene>
<evidence type="ECO:0000313" key="3">
    <source>
        <dbReference type="EMBL" id="MVO98387.1"/>
    </source>
</evidence>
<dbReference type="Proteomes" id="UP000490800">
    <property type="component" value="Unassembled WGS sequence"/>
</dbReference>
<dbReference type="InterPro" id="IPR032485">
    <property type="entry name" value="LRP1-like_beta_prop"/>
</dbReference>
<dbReference type="EMBL" id="RHLK01000001">
    <property type="protein sequence ID" value="MVO98387.1"/>
    <property type="molecule type" value="Genomic_DNA"/>
</dbReference>
<evidence type="ECO:0000313" key="4">
    <source>
        <dbReference type="Proteomes" id="UP000490800"/>
    </source>
</evidence>
<evidence type="ECO:0000256" key="1">
    <source>
        <dbReference type="SAM" id="SignalP"/>
    </source>
</evidence>
<accession>A0A7X3JXW5</accession>
<organism evidence="3 4">
    <name type="scientific">Paenibacillus lutrae</name>
    <dbReference type="NCBI Taxonomy" id="2078573"/>
    <lineage>
        <taxon>Bacteria</taxon>
        <taxon>Bacillati</taxon>
        <taxon>Bacillota</taxon>
        <taxon>Bacilli</taxon>
        <taxon>Bacillales</taxon>
        <taxon>Paenibacillaceae</taxon>
        <taxon>Paenibacillus</taxon>
    </lineage>
</organism>
<keyword evidence="1" id="KW-0732">Signal</keyword>
<comment type="caution">
    <text evidence="3">The sequence shown here is derived from an EMBL/GenBank/DDBJ whole genome shotgun (WGS) entry which is preliminary data.</text>
</comment>
<keyword evidence="4" id="KW-1185">Reference proteome</keyword>
<feature type="chain" id="PRO_5031029049" evidence="1">
    <location>
        <begin position="33"/>
        <end position="540"/>
    </location>
</feature>
<reference evidence="3 4" key="1">
    <citation type="journal article" date="2019" name="Microorganisms">
        <title>Paenibacillus lutrae sp. nov., A Chitinolytic Species Isolated from A River Otter in Castril Natural Park, Granada, Spain.</title>
        <authorList>
            <person name="Rodriguez M."/>
            <person name="Reina J.C."/>
            <person name="Bejar V."/>
            <person name="Llamas I."/>
        </authorList>
    </citation>
    <scope>NUCLEOTIDE SEQUENCE [LARGE SCALE GENOMIC DNA]</scope>
    <source>
        <strain evidence="3 4">N10</strain>
    </source>
</reference>